<protein>
    <submittedName>
        <fullName evidence="1">Uncharacterized protein</fullName>
    </submittedName>
</protein>
<evidence type="ECO:0000313" key="1">
    <source>
        <dbReference type="EMBL" id="NVN32113.1"/>
    </source>
</evidence>
<evidence type="ECO:0000313" key="2">
    <source>
        <dbReference type="Proteomes" id="UP000565205"/>
    </source>
</evidence>
<dbReference type="RefSeq" id="WP_176626830.1">
    <property type="nucleotide sequence ID" value="NZ_JABXXQ010000649.1"/>
</dbReference>
<name>A0A850NRH3_9PROT</name>
<reference evidence="1 2" key="1">
    <citation type="submission" date="2020-06" db="EMBL/GenBank/DDBJ databases">
        <title>Description of novel acetic acid bacteria.</title>
        <authorList>
            <person name="Sombolestani A."/>
        </authorList>
    </citation>
    <scope>NUCLEOTIDE SEQUENCE [LARGE SCALE GENOMIC DNA]</scope>
    <source>
        <strain evidence="1 2">LMG 26838</strain>
    </source>
</reference>
<sequence length="240" mass="26741">MNDNQITENVTRLQPQITAAQSIEQVAQVLRRNLDAEVDDADVLRICRRLEFTDFDGQVRAANVGFTDIGELYFYADRHQNHGSTLCVSGRQQLIACSMSDVRFAVVERAGLVRQRLDEMARASADMARPRGHFRIHGRHRALRAVPESEFYAVSGRYFRDLRFEPHRRNLINADCGPDGGGRLLCLTARQWQIAIAAIPSLRLDGEPGRMMVASAWAGCVSPEFIAAMDAAASEIGGIR</sequence>
<gene>
    <name evidence="1" type="ORF">HUK83_17455</name>
</gene>
<dbReference type="EMBL" id="JABXXQ010000649">
    <property type="protein sequence ID" value="NVN32113.1"/>
    <property type="molecule type" value="Genomic_DNA"/>
</dbReference>
<dbReference type="AlphaFoldDB" id="A0A850NRH3"/>
<dbReference type="Proteomes" id="UP000565205">
    <property type="component" value="Unassembled WGS sequence"/>
</dbReference>
<organism evidence="1 2">
    <name type="scientific">Endobacter medicaginis</name>
    <dbReference type="NCBI Taxonomy" id="1181271"/>
    <lineage>
        <taxon>Bacteria</taxon>
        <taxon>Pseudomonadati</taxon>
        <taxon>Pseudomonadota</taxon>
        <taxon>Alphaproteobacteria</taxon>
        <taxon>Acetobacterales</taxon>
        <taxon>Acetobacteraceae</taxon>
        <taxon>Endobacter</taxon>
    </lineage>
</organism>
<accession>A0A850NRH3</accession>
<comment type="caution">
    <text evidence="1">The sequence shown here is derived from an EMBL/GenBank/DDBJ whole genome shotgun (WGS) entry which is preliminary data.</text>
</comment>
<proteinExistence type="predicted"/>